<gene>
    <name evidence="2" type="ORF">AVDCRST_MAG70-775</name>
</gene>
<feature type="region of interest" description="Disordered" evidence="1">
    <location>
        <begin position="1"/>
        <end position="64"/>
    </location>
</feature>
<feature type="non-terminal residue" evidence="2">
    <location>
        <position position="64"/>
    </location>
</feature>
<protein>
    <submittedName>
        <fullName evidence="2">Uncharacterized protein</fullName>
    </submittedName>
</protein>
<dbReference type="EMBL" id="CADCWH010000121">
    <property type="protein sequence ID" value="CAA9549175.1"/>
    <property type="molecule type" value="Genomic_DNA"/>
</dbReference>
<sequence>DPWRLRPERQDPAISPRRIGRWADRRVARQGRPFAGRPDHDAGGGDAARPRGPRTDHHPGAGRM</sequence>
<organism evidence="2">
    <name type="scientific">uncultured Thermomicrobiales bacterium</name>
    <dbReference type="NCBI Taxonomy" id="1645740"/>
    <lineage>
        <taxon>Bacteria</taxon>
        <taxon>Pseudomonadati</taxon>
        <taxon>Thermomicrobiota</taxon>
        <taxon>Thermomicrobia</taxon>
        <taxon>Thermomicrobiales</taxon>
        <taxon>environmental samples</taxon>
    </lineage>
</organism>
<dbReference type="AlphaFoldDB" id="A0A6J4UF92"/>
<feature type="compositionally biased region" description="Basic and acidic residues" evidence="1">
    <location>
        <begin position="1"/>
        <end position="11"/>
    </location>
</feature>
<feature type="non-terminal residue" evidence="2">
    <location>
        <position position="1"/>
    </location>
</feature>
<evidence type="ECO:0000256" key="1">
    <source>
        <dbReference type="SAM" id="MobiDB-lite"/>
    </source>
</evidence>
<accession>A0A6J4UF92</accession>
<reference evidence="2" key="1">
    <citation type="submission" date="2020-02" db="EMBL/GenBank/DDBJ databases">
        <authorList>
            <person name="Meier V. D."/>
        </authorList>
    </citation>
    <scope>NUCLEOTIDE SEQUENCE</scope>
    <source>
        <strain evidence="2">AVDCRST_MAG70</strain>
    </source>
</reference>
<feature type="compositionally biased region" description="Basic and acidic residues" evidence="1">
    <location>
        <begin position="53"/>
        <end position="64"/>
    </location>
</feature>
<name>A0A6J4UF92_9BACT</name>
<evidence type="ECO:0000313" key="2">
    <source>
        <dbReference type="EMBL" id="CAA9549175.1"/>
    </source>
</evidence>
<proteinExistence type="predicted"/>